<dbReference type="AlphaFoldDB" id="D3EQ76"/>
<protein>
    <submittedName>
        <fullName evidence="1">Uncharacterized protein</fullName>
    </submittedName>
</protein>
<gene>
    <name evidence="1" type="ordered locus">UCYN_09460</name>
</gene>
<dbReference type="Proteomes" id="UP000001405">
    <property type="component" value="Chromosome"/>
</dbReference>
<sequence>MQIKCYALEASKLNLFDKSLTDFKKLDFITRFKVSILKPEVLLKLPKKLGLFLKKVLGY</sequence>
<dbReference type="EMBL" id="CP001842">
    <property type="protein sequence ID" value="ADB95626.1"/>
    <property type="molecule type" value="Genomic_DNA"/>
</dbReference>
<reference evidence="1 2" key="1">
    <citation type="journal article" date="2010" name="Nature">
        <title>Metabolic streamlining in an open-ocean nitrogen-fixing cyanobacterium.</title>
        <authorList>
            <person name="Tripp H.J."/>
            <person name="Bench S.R."/>
            <person name="Turk K.A."/>
            <person name="Foster R.A."/>
            <person name="Desany B.A."/>
            <person name="Niazi F."/>
            <person name="Affourtit J.P."/>
            <person name="Zehr J.P."/>
        </authorList>
    </citation>
    <scope>NUCLEOTIDE SEQUENCE [LARGE SCALE GENOMIC DNA]</scope>
    <source>
        <strain evidence="2">ALOHA</strain>
    </source>
</reference>
<evidence type="ECO:0000313" key="1">
    <source>
        <dbReference type="EMBL" id="ADB95626.1"/>
    </source>
</evidence>
<dbReference type="HOGENOM" id="CLU_2951621_0_0_3"/>
<organism evidence="2">
    <name type="scientific">Atelocyanobacterium thalassa (isolate ALOHA)</name>
    <dbReference type="NCBI Taxonomy" id="1453429"/>
    <lineage>
        <taxon>Bacteria</taxon>
        <taxon>Bacillati</taxon>
        <taxon>Cyanobacteriota</taxon>
        <taxon>Cyanophyceae</taxon>
        <taxon>Oscillatoriophycideae</taxon>
        <taxon>Chroococcales</taxon>
        <taxon>Aphanothecaceae</taxon>
        <taxon>Candidatus Atelocyanobacterium</taxon>
        <taxon>Candidatus Atelocyanobacterium thalassae</taxon>
    </lineage>
</organism>
<name>D3EQ76_ATETH</name>
<proteinExistence type="predicted"/>
<accession>D3EQ76</accession>
<keyword evidence="2" id="KW-1185">Reference proteome</keyword>
<evidence type="ECO:0000313" key="2">
    <source>
        <dbReference type="Proteomes" id="UP000001405"/>
    </source>
</evidence>
<dbReference type="KEGG" id="cyu:UCYN_09460"/>